<feature type="transmembrane region" description="Helical" evidence="1">
    <location>
        <begin position="75"/>
        <end position="95"/>
    </location>
</feature>
<feature type="transmembrane region" description="Helical" evidence="1">
    <location>
        <begin position="37"/>
        <end position="54"/>
    </location>
</feature>
<protein>
    <submittedName>
        <fullName evidence="2">Uncharacterized protein</fullName>
    </submittedName>
</protein>
<keyword evidence="1" id="KW-1133">Transmembrane helix</keyword>
<reference evidence="2 3" key="1">
    <citation type="journal article" date="2016" name="Nat. Commun.">
        <title>Thousands of microbial genomes shed light on interconnected biogeochemical processes in an aquifer system.</title>
        <authorList>
            <person name="Anantharaman K."/>
            <person name="Brown C.T."/>
            <person name="Hug L.A."/>
            <person name="Sharon I."/>
            <person name="Castelle C.J."/>
            <person name="Probst A.J."/>
            <person name="Thomas B.C."/>
            <person name="Singh A."/>
            <person name="Wilkins M.J."/>
            <person name="Karaoz U."/>
            <person name="Brodie E.L."/>
            <person name="Williams K.H."/>
            <person name="Hubbard S.S."/>
            <person name="Banfield J.F."/>
        </authorList>
    </citation>
    <scope>NUCLEOTIDE SEQUENCE [LARGE SCALE GENOMIC DNA]</scope>
</reference>
<organism evidence="2 3">
    <name type="scientific">Candidatus Collierbacteria bacterium RIFCSPHIGHO2_01_FULL_50_25</name>
    <dbReference type="NCBI Taxonomy" id="1817722"/>
    <lineage>
        <taxon>Bacteria</taxon>
        <taxon>Candidatus Collieribacteriota</taxon>
    </lineage>
</organism>
<dbReference type="AlphaFoldDB" id="A0A1F5EXA8"/>
<proteinExistence type="predicted"/>
<accession>A0A1F5EXA8</accession>
<evidence type="ECO:0000313" key="3">
    <source>
        <dbReference type="Proteomes" id="UP000177979"/>
    </source>
</evidence>
<dbReference type="EMBL" id="MFAG01000015">
    <property type="protein sequence ID" value="OGD72043.1"/>
    <property type="molecule type" value="Genomic_DNA"/>
</dbReference>
<keyword evidence="1" id="KW-0472">Membrane</keyword>
<keyword evidence="1" id="KW-0812">Transmembrane</keyword>
<sequence length="119" mass="13454">MEEDAAKNTALLYSSGFLTLVLGVLLVVSHQVWTRDWRVVITIIGWLILIKGILRIFFPKTVKELIEKKRDDRRFLLAEAVVLLVSLYLLYQGFIAQEKLEIVLSAPVQGEADGKGVWG</sequence>
<feature type="transmembrane region" description="Helical" evidence="1">
    <location>
        <begin position="12"/>
        <end position="31"/>
    </location>
</feature>
<name>A0A1F5EXA8_9BACT</name>
<evidence type="ECO:0000313" key="2">
    <source>
        <dbReference type="EMBL" id="OGD72043.1"/>
    </source>
</evidence>
<comment type="caution">
    <text evidence="2">The sequence shown here is derived from an EMBL/GenBank/DDBJ whole genome shotgun (WGS) entry which is preliminary data.</text>
</comment>
<gene>
    <name evidence="2" type="ORF">A2703_01985</name>
</gene>
<evidence type="ECO:0000256" key="1">
    <source>
        <dbReference type="SAM" id="Phobius"/>
    </source>
</evidence>
<dbReference type="Proteomes" id="UP000177979">
    <property type="component" value="Unassembled WGS sequence"/>
</dbReference>
<dbReference type="STRING" id="1817722.A2703_01985"/>